<gene>
    <name evidence="1" type="ORF">CA264_10215</name>
</gene>
<name>A0A1X9YSC5_9BACT</name>
<dbReference type="Proteomes" id="UP000266292">
    <property type="component" value="Chromosome"/>
</dbReference>
<organism evidence="1 2">
    <name type="scientific">Pontibacter actiniarum</name>
    <dbReference type="NCBI Taxonomy" id="323450"/>
    <lineage>
        <taxon>Bacteria</taxon>
        <taxon>Pseudomonadati</taxon>
        <taxon>Bacteroidota</taxon>
        <taxon>Cytophagia</taxon>
        <taxon>Cytophagales</taxon>
        <taxon>Hymenobacteraceae</taxon>
        <taxon>Pontibacter</taxon>
    </lineage>
</organism>
<sequence>MAATNPKESLKNLYGLMMEINYHQAEEETLNELQNNTDPFVEKHLRLVKQLSTKLRAVANKRKYTEALDQIKLLKEKGLEELKKLLSFHDQLELQPLFRKFEGLTPEDEASILEDQEVLRLMEILKNRLDENAGN</sequence>
<dbReference type="AlphaFoldDB" id="A0A1X9YSC5"/>
<dbReference type="OrthoDB" id="1495156at2"/>
<keyword evidence="2" id="KW-1185">Reference proteome</keyword>
<evidence type="ECO:0000313" key="1">
    <source>
        <dbReference type="EMBL" id="ARS35785.1"/>
    </source>
</evidence>
<dbReference type="RefSeq" id="WP_025606878.1">
    <property type="nucleotide sequence ID" value="NZ_CP021235.1"/>
</dbReference>
<dbReference type="KEGG" id="pact:CA264_10215"/>
<protein>
    <submittedName>
        <fullName evidence="1">Uncharacterized protein</fullName>
    </submittedName>
</protein>
<reference evidence="2" key="1">
    <citation type="submission" date="2017-05" db="EMBL/GenBank/DDBJ databases">
        <authorList>
            <person name="Ray J."/>
            <person name="Price M."/>
            <person name="Deutschbauer A."/>
        </authorList>
    </citation>
    <scope>NUCLEOTIDE SEQUENCE [LARGE SCALE GENOMIC DNA]</scope>
    <source>
        <strain evidence="2">DSM 19842</strain>
    </source>
</reference>
<proteinExistence type="predicted"/>
<accession>A0A1X9YSC5</accession>
<dbReference type="EMBL" id="CP021235">
    <property type="protein sequence ID" value="ARS35785.1"/>
    <property type="molecule type" value="Genomic_DNA"/>
</dbReference>
<dbReference type="STRING" id="709015.GCA_000472485_02060"/>
<evidence type="ECO:0000313" key="2">
    <source>
        <dbReference type="Proteomes" id="UP000266292"/>
    </source>
</evidence>